<evidence type="ECO:0000256" key="2">
    <source>
        <dbReference type="SAM" id="Phobius"/>
    </source>
</evidence>
<dbReference type="EMBL" id="VNKQ01000012">
    <property type="protein sequence ID" value="KAG0647562.1"/>
    <property type="molecule type" value="Genomic_DNA"/>
</dbReference>
<feature type="compositionally biased region" description="Basic and acidic residues" evidence="1">
    <location>
        <begin position="363"/>
        <end position="377"/>
    </location>
</feature>
<feature type="compositionally biased region" description="Basic and acidic residues" evidence="1">
    <location>
        <begin position="313"/>
        <end position="352"/>
    </location>
</feature>
<sequence length="439" mass="47526">MAPLPDTPSVISTLSSILQRSPSSQPSVTLSNLSPKAAHLLARAQVLLPRATPTAADPVGVTPPQDINNKAVFALFGLIGVAFVCTGIWFFFWAKNGGFYFKENDWDDYKSTVLRRKGPNGTTLSGATASTDLGGGSVVHGEKTSRWGRGKKSKKGMKRYKDVDEESELTGSAGGSSLGSEMSELKWKAQKQSKAKKQKESRLRGGEGVEDEAEVDAGVRDALRTYRHEKPARVGGLNKHPDGSAWDGSTNDNSTAASDLLSHREHTPTNTPTKVRKERQDNYTGGTGGTGGIRKVVSTSNGGGSSFWSRATGSDKKKNNEEEERIKAEAKKLQDKGRAAQRRDFSFSHGDDGSSVSGSAVNDEERQARRERREARRASRSPTKKVPGTYYAESAMGSEVSGDLGTKSYHHPIPGLSSTAGSEYAEERRKNRGYRRDDN</sequence>
<reference evidence="3" key="1">
    <citation type="submission" date="2019-07" db="EMBL/GenBank/DDBJ databases">
        <title>Hyphodiscus hymeniophilus genome sequencing and assembly.</title>
        <authorList>
            <person name="Kramer G."/>
            <person name="Nodwell J."/>
        </authorList>
    </citation>
    <scope>NUCLEOTIDE SEQUENCE</scope>
    <source>
        <strain evidence="3">ATCC 34498</strain>
    </source>
</reference>
<evidence type="ECO:0008006" key="5">
    <source>
        <dbReference type="Google" id="ProtNLM"/>
    </source>
</evidence>
<feature type="compositionally biased region" description="Basic and acidic residues" evidence="1">
    <location>
        <begin position="198"/>
        <end position="207"/>
    </location>
</feature>
<feature type="compositionally biased region" description="Basic and acidic residues" evidence="1">
    <location>
        <begin position="217"/>
        <end position="232"/>
    </location>
</feature>
<dbReference type="OrthoDB" id="5393404at2759"/>
<feature type="compositionally biased region" description="Basic and acidic residues" evidence="1">
    <location>
        <begin position="425"/>
        <end position="439"/>
    </location>
</feature>
<feature type="compositionally biased region" description="Basic residues" evidence="1">
    <location>
        <begin position="188"/>
        <end position="197"/>
    </location>
</feature>
<feature type="compositionally biased region" description="Basic residues" evidence="1">
    <location>
        <begin position="146"/>
        <end position="158"/>
    </location>
</feature>
<evidence type="ECO:0000256" key="1">
    <source>
        <dbReference type="SAM" id="MobiDB-lite"/>
    </source>
</evidence>
<evidence type="ECO:0000313" key="4">
    <source>
        <dbReference type="Proteomes" id="UP000785200"/>
    </source>
</evidence>
<feature type="transmembrane region" description="Helical" evidence="2">
    <location>
        <begin position="71"/>
        <end position="92"/>
    </location>
</feature>
<keyword evidence="2" id="KW-0812">Transmembrane</keyword>
<keyword evidence="2" id="KW-0472">Membrane</keyword>
<protein>
    <recommendedName>
        <fullName evidence="5">Endosomal spry domain-containing protein</fullName>
    </recommendedName>
</protein>
<keyword evidence="2" id="KW-1133">Transmembrane helix</keyword>
<organism evidence="3 4">
    <name type="scientific">Hyphodiscus hymeniophilus</name>
    <dbReference type="NCBI Taxonomy" id="353542"/>
    <lineage>
        <taxon>Eukaryota</taxon>
        <taxon>Fungi</taxon>
        <taxon>Dikarya</taxon>
        <taxon>Ascomycota</taxon>
        <taxon>Pezizomycotina</taxon>
        <taxon>Leotiomycetes</taxon>
        <taxon>Helotiales</taxon>
        <taxon>Hyphodiscaceae</taxon>
        <taxon>Hyphodiscus</taxon>
    </lineage>
</organism>
<keyword evidence="4" id="KW-1185">Reference proteome</keyword>
<gene>
    <name evidence="3" type="ORF">D0Z07_6618</name>
</gene>
<dbReference type="AlphaFoldDB" id="A0A9P7AVH1"/>
<feature type="compositionally biased region" description="Polar residues" evidence="1">
    <location>
        <begin position="247"/>
        <end position="257"/>
    </location>
</feature>
<evidence type="ECO:0000313" key="3">
    <source>
        <dbReference type="EMBL" id="KAG0647562.1"/>
    </source>
</evidence>
<feature type="compositionally biased region" description="Polar residues" evidence="1">
    <location>
        <begin position="120"/>
        <end position="131"/>
    </location>
</feature>
<comment type="caution">
    <text evidence="3">The sequence shown here is derived from an EMBL/GenBank/DDBJ whole genome shotgun (WGS) entry which is preliminary data.</text>
</comment>
<proteinExistence type="predicted"/>
<accession>A0A9P7AVH1</accession>
<name>A0A9P7AVH1_9HELO</name>
<feature type="region of interest" description="Disordered" evidence="1">
    <location>
        <begin position="117"/>
        <end position="439"/>
    </location>
</feature>
<dbReference type="Proteomes" id="UP000785200">
    <property type="component" value="Unassembled WGS sequence"/>
</dbReference>